<protein>
    <recommendedName>
        <fullName evidence="8">SEFIR domain-containing protein</fullName>
    </recommendedName>
</protein>
<dbReference type="Proteomes" id="UP001364617">
    <property type="component" value="Unassembled WGS sequence"/>
</dbReference>
<dbReference type="GO" id="GO:0030368">
    <property type="term" value="F:interleukin-17 receptor activity"/>
    <property type="evidence" value="ECO:0007669"/>
    <property type="project" value="InterPro"/>
</dbReference>
<evidence type="ECO:0000256" key="5">
    <source>
        <dbReference type="ARBA" id="ARBA00023136"/>
    </source>
</evidence>
<dbReference type="InterPro" id="IPR013568">
    <property type="entry name" value="SEFIR_dom"/>
</dbReference>
<keyword evidence="4" id="KW-1133">Transmembrane helix</keyword>
<dbReference type="PANTHER" id="PTHR15583:SF11">
    <property type="entry name" value="INTERLEUKIN-17 RECEPTOR B"/>
    <property type="match status" value="1"/>
</dbReference>
<dbReference type="GO" id="GO:0016020">
    <property type="term" value="C:membrane"/>
    <property type="evidence" value="ECO:0007669"/>
    <property type="project" value="UniProtKB-SubCell"/>
</dbReference>
<dbReference type="PANTHER" id="PTHR15583">
    <property type="entry name" value="INTERLEUKIN-17 RECEPTOR"/>
    <property type="match status" value="1"/>
</dbReference>
<comment type="caution">
    <text evidence="9">The sequence shown here is derived from an EMBL/GenBank/DDBJ whole genome shotgun (WGS) entry which is preliminary data.</text>
</comment>
<evidence type="ECO:0000256" key="3">
    <source>
        <dbReference type="ARBA" id="ARBA00022729"/>
    </source>
</evidence>
<dbReference type="EMBL" id="JAYKXH010000014">
    <property type="protein sequence ID" value="KAK7146640.1"/>
    <property type="molecule type" value="Genomic_DNA"/>
</dbReference>
<evidence type="ECO:0000256" key="1">
    <source>
        <dbReference type="ARBA" id="ARBA00004479"/>
    </source>
</evidence>
<evidence type="ECO:0000256" key="2">
    <source>
        <dbReference type="ARBA" id="ARBA00022692"/>
    </source>
</evidence>
<keyword evidence="6" id="KW-0675">Receptor</keyword>
<organism evidence="9 10">
    <name type="scientific">Phoxinus phoxinus</name>
    <name type="common">Eurasian minnow</name>
    <dbReference type="NCBI Taxonomy" id="58324"/>
    <lineage>
        <taxon>Eukaryota</taxon>
        <taxon>Metazoa</taxon>
        <taxon>Chordata</taxon>
        <taxon>Craniata</taxon>
        <taxon>Vertebrata</taxon>
        <taxon>Euteleostomi</taxon>
        <taxon>Actinopterygii</taxon>
        <taxon>Neopterygii</taxon>
        <taxon>Teleostei</taxon>
        <taxon>Ostariophysi</taxon>
        <taxon>Cypriniformes</taxon>
        <taxon>Leuciscidae</taxon>
        <taxon>Phoxininae</taxon>
        <taxon>Phoxinus</taxon>
    </lineage>
</organism>
<sequence>MFKLGRAVSLCTRALPGQTLRWVRGSKRGVCVRVLLVYPAVDGVFQRAVMLLAQSLQRRAGVTVVVDVWDKASLAEQGPLRWVNTQAELADRVLIVTPPQTDDLKSSLVPGVSDDTVSASASSLFALTLNLASSAAHDPLGRDKFWVVILRAEDQSVRPELRGFRRFLLPRDSEKLHQKLQSCFGPFPFRNALEKMEIHTDLLPCAEDHSRDQTPHLRA</sequence>
<reference evidence="9 10" key="1">
    <citation type="submission" date="2024-02" db="EMBL/GenBank/DDBJ databases">
        <title>Chromosome-level genome assembly of the Eurasian Minnow (Phoxinus phoxinus).</title>
        <authorList>
            <person name="Oriowo T.O."/>
            <person name="Martin S."/>
            <person name="Stange M."/>
            <person name="Chrysostomakis Y."/>
            <person name="Brown T."/>
            <person name="Winkler S."/>
            <person name="Kukowka S."/>
            <person name="Myers E.W."/>
            <person name="Bohne A."/>
        </authorList>
    </citation>
    <scope>NUCLEOTIDE SEQUENCE [LARGE SCALE GENOMIC DNA]</scope>
    <source>
        <strain evidence="9">ZFMK-TIS-60720</strain>
        <tissue evidence="9">Whole Organism</tissue>
    </source>
</reference>
<accession>A0AAN9CTQ9</accession>
<comment type="subcellular location">
    <subcellularLocation>
        <location evidence="1">Membrane</location>
        <topology evidence="1">Single-pass type I membrane protein</topology>
    </subcellularLocation>
</comment>
<evidence type="ECO:0000259" key="8">
    <source>
        <dbReference type="Pfam" id="PF08357"/>
    </source>
</evidence>
<evidence type="ECO:0000256" key="4">
    <source>
        <dbReference type="ARBA" id="ARBA00022989"/>
    </source>
</evidence>
<keyword evidence="5" id="KW-0472">Membrane</keyword>
<dbReference type="InterPro" id="IPR039465">
    <property type="entry name" value="IL-17_rcpt-like"/>
</dbReference>
<name>A0AAN9CTQ9_9TELE</name>
<proteinExistence type="predicted"/>
<keyword evidence="10" id="KW-1185">Reference proteome</keyword>
<evidence type="ECO:0000256" key="7">
    <source>
        <dbReference type="ARBA" id="ARBA00023180"/>
    </source>
</evidence>
<keyword evidence="2" id="KW-0812">Transmembrane</keyword>
<evidence type="ECO:0000313" key="9">
    <source>
        <dbReference type="EMBL" id="KAK7146640.1"/>
    </source>
</evidence>
<keyword evidence="3" id="KW-0732">Signal</keyword>
<keyword evidence="7" id="KW-0325">Glycoprotein</keyword>
<gene>
    <name evidence="9" type="ORF">R3I93_014181</name>
</gene>
<dbReference type="AlphaFoldDB" id="A0AAN9CTQ9"/>
<dbReference type="Pfam" id="PF08357">
    <property type="entry name" value="SEFIR"/>
    <property type="match status" value="1"/>
</dbReference>
<evidence type="ECO:0000313" key="10">
    <source>
        <dbReference type="Proteomes" id="UP001364617"/>
    </source>
</evidence>
<feature type="domain" description="SEFIR" evidence="8">
    <location>
        <begin position="33"/>
        <end position="180"/>
    </location>
</feature>
<evidence type="ECO:0000256" key="6">
    <source>
        <dbReference type="ARBA" id="ARBA00023170"/>
    </source>
</evidence>
<dbReference type="Gene3D" id="3.40.50.11530">
    <property type="match status" value="1"/>
</dbReference>